<feature type="domain" description="PDZ" evidence="2">
    <location>
        <begin position="6"/>
        <end position="52"/>
    </location>
</feature>
<evidence type="ECO:0000259" key="3">
    <source>
        <dbReference type="Pfam" id="PF19238"/>
    </source>
</evidence>
<dbReference type="EMBL" id="DVNM01000002">
    <property type="protein sequence ID" value="HIU68434.1"/>
    <property type="molecule type" value="Genomic_DNA"/>
</dbReference>
<dbReference type="InterPro" id="IPR058240">
    <property type="entry name" value="rSAM_sf"/>
</dbReference>
<evidence type="ECO:0000259" key="2">
    <source>
        <dbReference type="Pfam" id="PF17820"/>
    </source>
</evidence>
<dbReference type="SUPFAM" id="SSF102114">
    <property type="entry name" value="Radical SAM enzymes"/>
    <property type="match status" value="1"/>
</dbReference>
<dbReference type="Gene3D" id="2.30.42.10">
    <property type="match status" value="1"/>
</dbReference>
<name>A0A9D1SMU2_9FIRM</name>
<dbReference type="InterPro" id="IPR036034">
    <property type="entry name" value="PDZ_sf"/>
</dbReference>
<dbReference type="Pfam" id="PF04459">
    <property type="entry name" value="DUF512"/>
    <property type="match status" value="1"/>
</dbReference>
<evidence type="ECO:0000259" key="1">
    <source>
        <dbReference type="Pfam" id="PF04459"/>
    </source>
</evidence>
<dbReference type="Pfam" id="PF19238">
    <property type="entry name" value="Radical_SAM_2"/>
    <property type="match status" value="1"/>
</dbReference>
<comment type="caution">
    <text evidence="4">The sequence shown here is derived from an EMBL/GenBank/DDBJ whole genome shotgun (WGS) entry which is preliminary data.</text>
</comment>
<feature type="domain" description="DUF512" evidence="1">
    <location>
        <begin position="218"/>
        <end position="419"/>
    </location>
</feature>
<dbReference type="Gene3D" id="3.20.20.70">
    <property type="entry name" value="Aldolase class I"/>
    <property type="match status" value="1"/>
</dbReference>
<sequence length="443" mass="49002">MSVAIQAVESGSVCAKKGILPGDTLLSINGHEIGDFLDYRFYMAETKLRLVFAQGGKFKVITVYKDEAQDIGLQFDNYLMSRQQSCKNKCIFCFIDQLPKGLRQSLYFKDDDSRLSFLFGNYITLTNLSEHDVQRIIDMHISPINISVHTTNPQLRVQMMKNPNAAKSLELIGRFADAGIKINTQLVLCPGINDGAELQKTMEDLAAYYPSVQMIAAVPLGVTKFRENLPKLQTYTKETAAAVLDLIETFGDHFKKKHGVRFAFAADEFYIKAGRPIPDAAYYEDFEQLENGVGMCALLKQEFSDALLAEPACDVAGKKTIACGTAVYPLIRSLADAAQAKFPGLELQVVPVENRFFGETITVTGLLTGRDLIEQLNTLELGQALILSASMLRSEMDLFLDDTTPQQLADALHIPVIFTENNGAELLRAIITGEGKLICQNQS</sequence>
<dbReference type="Proteomes" id="UP000824125">
    <property type="component" value="Unassembled WGS sequence"/>
</dbReference>
<protein>
    <submittedName>
        <fullName evidence="4">DUF512 domain-containing protein</fullName>
    </submittedName>
</protein>
<accession>A0A9D1SMU2</accession>
<dbReference type="InterPro" id="IPR041489">
    <property type="entry name" value="PDZ_6"/>
</dbReference>
<feature type="domain" description="Putative radical SAM N-terminal" evidence="3">
    <location>
        <begin position="65"/>
        <end position="215"/>
    </location>
</feature>
<gene>
    <name evidence="4" type="ORF">IAD23_00570</name>
</gene>
<organism evidence="4 5">
    <name type="scientific">Candidatus Scybalenecus merdavium</name>
    <dbReference type="NCBI Taxonomy" id="2840939"/>
    <lineage>
        <taxon>Bacteria</taxon>
        <taxon>Bacillati</taxon>
        <taxon>Bacillota</taxon>
        <taxon>Clostridia</taxon>
        <taxon>Eubacteriales</taxon>
        <taxon>Oscillospiraceae</taxon>
        <taxon>Oscillospiraceae incertae sedis</taxon>
        <taxon>Candidatus Scybalenecus</taxon>
    </lineage>
</organism>
<evidence type="ECO:0000313" key="4">
    <source>
        <dbReference type="EMBL" id="HIU68434.1"/>
    </source>
</evidence>
<dbReference type="InterPro" id="IPR013785">
    <property type="entry name" value="Aldolase_TIM"/>
</dbReference>
<dbReference type="AlphaFoldDB" id="A0A9D1SMU2"/>
<dbReference type="Pfam" id="PF17820">
    <property type="entry name" value="PDZ_6"/>
    <property type="match status" value="1"/>
</dbReference>
<proteinExistence type="predicted"/>
<dbReference type="InterPro" id="IPR007549">
    <property type="entry name" value="DUF512"/>
</dbReference>
<evidence type="ECO:0000313" key="5">
    <source>
        <dbReference type="Proteomes" id="UP000824125"/>
    </source>
</evidence>
<dbReference type="InterPro" id="IPR045375">
    <property type="entry name" value="Put_radical_SAM-like_N"/>
</dbReference>
<reference evidence="4" key="2">
    <citation type="journal article" date="2021" name="PeerJ">
        <title>Extensive microbial diversity within the chicken gut microbiome revealed by metagenomics and culture.</title>
        <authorList>
            <person name="Gilroy R."/>
            <person name="Ravi A."/>
            <person name="Getino M."/>
            <person name="Pursley I."/>
            <person name="Horton D.L."/>
            <person name="Alikhan N.F."/>
            <person name="Baker D."/>
            <person name="Gharbi K."/>
            <person name="Hall N."/>
            <person name="Watson M."/>
            <person name="Adriaenssens E.M."/>
            <person name="Foster-Nyarko E."/>
            <person name="Jarju S."/>
            <person name="Secka A."/>
            <person name="Antonio M."/>
            <person name="Oren A."/>
            <person name="Chaudhuri R.R."/>
            <person name="La Ragione R."/>
            <person name="Hildebrand F."/>
            <person name="Pallen M.J."/>
        </authorList>
    </citation>
    <scope>NUCLEOTIDE SEQUENCE</scope>
    <source>
        <strain evidence="4">CHK176-6737</strain>
    </source>
</reference>
<dbReference type="SUPFAM" id="SSF50156">
    <property type="entry name" value="PDZ domain-like"/>
    <property type="match status" value="1"/>
</dbReference>
<reference evidence="4" key="1">
    <citation type="submission" date="2020-10" db="EMBL/GenBank/DDBJ databases">
        <authorList>
            <person name="Gilroy R."/>
        </authorList>
    </citation>
    <scope>NUCLEOTIDE SEQUENCE</scope>
    <source>
        <strain evidence="4">CHK176-6737</strain>
    </source>
</reference>